<evidence type="ECO:0000313" key="1">
    <source>
        <dbReference type="EMBL" id="KAJ3558531.1"/>
    </source>
</evidence>
<sequence length="500" mass="55854">MPFHDSDKQSASKEVVASVSEATVEAAVDERKLLRRIDWHVVPWLALLYLLNFLDRGNIGNARLYHMQDDLHITDQQYLIALTVFFFPYALFEPPSNVALRRLRPSRWLSFIMLVWGIVMTMHGLARNYGDLVALRVLLGLAEAGLYPGVVFYLSCWYKRSELGTRVAAFFTSATVAGAFSGLLAAAISNMDGVGGKPGWSWIFILEGLFTVLCAVASFWILEDFPENAKFLNDAERSWVISRLQDDMKFSAGGEKFKIKYVWQSIKDWKTWVAMGIYMGFDGPLFAFSLFTPTIINQLGFEATVANLLSVPVYAWACIVTFGVGVLGDRIGHRAYINLALFSIGLAGYIILIASRKPSLSYFAVYLAAAAIYPTIPNSVAWVSSNVEGSYKRSATLGMAIGWGNLNGAVSSNVYRAVDKPWYRLGHGIVLAYIAIGWLCSLLFYFLLRRENAVRETGARDEVIEGVDNPRANPRNGIFKSEEEAQMEKGDEWSGFRYSL</sequence>
<proteinExistence type="predicted"/>
<dbReference type="EMBL" id="JANHOG010000083">
    <property type="protein sequence ID" value="KAJ3558531.1"/>
    <property type="molecule type" value="Genomic_DNA"/>
</dbReference>
<keyword evidence="2" id="KW-1185">Reference proteome</keyword>
<gene>
    <name evidence="1" type="ORF">NM688_g873</name>
</gene>
<evidence type="ECO:0000313" key="2">
    <source>
        <dbReference type="Proteomes" id="UP001148662"/>
    </source>
</evidence>
<accession>A0ACC1TDA1</accession>
<reference evidence="1" key="1">
    <citation type="submission" date="2022-07" db="EMBL/GenBank/DDBJ databases">
        <title>Genome Sequence of Phlebia brevispora.</title>
        <authorList>
            <person name="Buettner E."/>
        </authorList>
    </citation>
    <scope>NUCLEOTIDE SEQUENCE</scope>
    <source>
        <strain evidence="1">MPL23</strain>
    </source>
</reference>
<protein>
    <submittedName>
        <fullName evidence="1">Uncharacterized protein</fullName>
    </submittedName>
</protein>
<name>A0ACC1TDA1_9APHY</name>
<organism evidence="1 2">
    <name type="scientific">Phlebia brevispora</name>
    <dbReference type="NCBI Taxonomy" id="194682"/>
    <lineage>
        <taxon>Eukaryota</taxon>
        <taxon>Fungi</taxon>
        <taxon>Dikarya</taxon>
        <taxon>Basidiomycota</taxon>
        <taxon>Agaricomycotina</taxon>
        <taxon>Agaricomycetes</taxon>
        <taxon>Polyporales</taxon>
        <taxon>Meruliaceae</taxon>
        <taxon>Phlebia</taxon>
    </lineage>
</organism>
<comment type="caution">
    <text evidence="1">The sequence shown here is derived from an EMBL/GenBank/DDBJ whole genome shotgun (WGS) entry which is preliminary data.</text>
</comment>
<dbReference type="Proteomes" id="UP001148662">
    <property type="component" value="Unassembled WGS sequence"/>
</dbReference>